<dbReference type="InterPro" id="IPR011059">
    <property type="entry name" value="Metal-dep_hydrolase_composite"/>
</dbReference>
<dbReference type="InterPro" id="IPR032466">
    <property type="entry name" value="Metal_Hydrolase"/>
</dbReference>
<dbReference type="InterPro" id="IPR024403">
    <property type="entry name" value="DHOase_cat"/>
</dbReference>
<dbReference type="Pfam" id="PF12890">
    <property type="entry name" value="DHOase"/>
    <property type="match status" value="1"/>
</dbReference>
<dbReference type="AlphaFoldDB" id="A0A0F7K0V5"/>
<gene>
    <name evidence="3" type="ORF">AAY24_09785</name>
</gene>
<feature type="domain" description="Dihydroorotase catalytic" evidence="2">
    <location>
        <begin position="55"/>
        <end position="239"/>
    </location>
</feature>
<organism evidence="3 4">
    <name type="scientific">Sedimenticola thiotaurini</name>
    <dbReference type="NCBI Taxonomy" id="1543721"/>
    <lineage>
        <taxon>Bacteria</taxon>
        <taxon>Pseudomonadati</taxon>
        <taxon>Pseudomonadota</taxon>
        <taxon>Gammaproteobacteria</taxon>
        <taxon>Chromatiales</taxon>
        <taxon>Sedimenticolaceae</taxon>
        <taxon>Sedimenticola</taxon>
    </lineage>
</organism>
<sequence>MKNPNSTQILGGRLIDPANGIDRVTDIFIKHGKIAAIGEPPEEFTPQRTIDASNQIVCPGLVDLSARMREPGQEHIATIASETALAARSGITTLCCPPDTDPVIDTPAVVTLLLRRAKRSARARLLPIGAMTQQLAGEYLSEMVALKRAGCVAMSNGYAPLANTLVERRALEYAATFDIMAILRPEDRHLRNNGYAHEGPVSARLGLPAIPEAAESVAVARDLALAEHTGCRIHFHLLSSGTAARMIEQAQQQRLKVSANVAAHQLHLTEMDIEDFDSNCHLNPPLRSLADRDALRSAVARGVIGAICSDHQPLEADAKEAPFPSTATGMSGLQTLLPLTLRLVDEGVLSLSEAIARVTCGPADILGLPYGRLQPGSSADICIFDPRAHWVLEAENMPSSGRNTPFIGWEFQGQVTHTLFEGRPVFQPDHSTHA</sequence>
<dbReference type="InterPro" id="IPR050138">
    <property type="entry name" value="DHOase/Allantoinase_Hydrolase"/>
</dbReference>
<dbReference type="KEGG" id="seds:AAY24_09785"/>
<name>A0A0F7K0V5_9GAMM</name>
<dbReference type="GO" id="GO:0046872">
    <property type="term" value="F:metal ion binding"/>
    <property type="evidence" value="ECO:0007669"/>
    <property type="project" value="InterPro"/>
</dbReference>
<dbReference type="NCBIfam" id="TIGR00857">
    <property type="entry name" value="pyrC_multi"/>
    <property type="match status" value="1"/>
</dbReference>
<reference evidence="3 4" key="1">
    <citation type="journal article" date="2015" name="Genome Announc.">
        <title>Complete Genome Sequence of Sedimenticola thiotaurini Strain SIP-G1, a Polyphosphate- and Polyhydroxyalkanoate-Accumulating Sulfur-Oxidizing Gammaproteobacterium Isolated from Salt Marsh Sediments.</title>
        <authorList>
            <person name="Flood B.E."/>
            <person name="Jones D.S."/>
            <person name="Bailey J.V."/>
        </authorList>
    </citation>
    <scope>NUCLEOTIDE SEQUENCE [LARGE SCALE GENOMIC DNA]</scope>
    <source>
        <strain evidence="3 4">SIP-G1</strain>
    </source>
</reference>
<dbReference type="EMBL" id="CP011412">
    <property type="protein sequence ID" value="AKH20598.1"/>
    <property type="molecule type" value="Genomic_DNA"/>
</dbReference>
<dbReference type="PANTHER" id="PTHR43668:SF2">
    <property type="entry name" value="ALLANTOINASE"/>
    <property type="match status" value="1"/>
</dbReference>
<evidence type="ECO:0000256" key="1">
    <source>
        <dbReference type="ARBA" id="ARBA00022975"/>
    </source>
</evidence>
<evidence type="ECO:0000313" key="3">
    <source>
        <dbReference type="EMBL" id="AKH20598.1"/>
    </source>
</evidence>
<keyword evidence="4" id="KW-1185">Reference proteome</keyword>
<dbReference type="InterPro" id="IPR004722">
    <property type="entry name" value="DHOase"/>
</dbReference>
<dbReference type="SUPFAM" id="SSF51338">
    <property type="entry name" value="Composite domain of metallo-dependent hydrolases"/>
    <property type="match status" value="1"/>
</dbReference>
<proteinExistence type="predicted"/>
<dbReference type="GO" id="GO:0004038">
    <property type="term" value="F:allantoinase activity"/>
    <property type="evidence" value="ECO:0007669"/>
    <property type="project" value="TreeGrafter"/>
</dbReference>
<dbReference type="PATRIC" id="fig|1543721.4.peg.2031"/>
<dbReference type="Proteomes" id="UP000034410">
    <property type="component" value="Chromosome"/>
</dbReference>
<dbReference type="EC" id="3.5.2.3" evidence="3"/>
<dbReference type="GO" id="GO:0006221">
    <property type="term" value="P:pyrimidine nucleotide biosynthetic process"/>
    <property type="evidence" value="ECO:0007669"/>
    <property type="project" value="UniProtKB-KW"/>
</dbReference>
<dbReference type="GO" id="GO:0005737">
    <property type="term" value="C:cytoplasm"/>
    <property type="evidence" value="ECO:0007669"/>
    <property type="project" value="TreeGrafter"/>
</dbReference>
<dbReference type="PANTHER" id="PTHR43668">
    <property type="entry name" value="ALLANTOINASE"/>
    <property type="match status" value="1"/>
</dbReference>
<dbReference type="NCBIfam" id="NF005791">
    <property type="entry name" value="PRK07627.1"/>
    <property type="match status" value="1"/>
</dbReference>
<dbReference type="GO" id="GO:0004151">
    <property type="term" value="F:dihydroorotase activity"/>
    <property type="evidence" value="ECO:0007669"/>
    <property type="project" value="UniProtKB-EC"/>
</dbReference>
<dbReference type="GO" id="GO:0006145">
    <property type="term" value="P:purine nucleobase catabolic process"/>
    <property type="evidence" value="ECO:0007669"/>
    <property type="project" value="TreeGrafter"/>
</dbReference>
<keyword evidence="1" id="KW-0665">Pyrimidine biosynthesis</keyword>
<evidence type="ECO:0000313" key="4">
    <source>
        <dbReference type="Proteomes" id="UP000034410"/>
    </source>
</evidence>
<dbReference type="OrthoDB" id="5687299at2"/>
<dbReference type="SUPFAM" id="SSF51556">
    <property type="entry name" value="Metallo-dependent hydrolases"/>
    <property type="match status" value="1"/>
</dbReference>
<evidence type="ECO:0000259" key="2">
    <source>
        <dbReference type="Pfam" id="PF12890"/>
    </source>
</evidence>
<dbReference type="RefSeq" id="WP_046859531.1">
    <property type="nucleotide sequence ID" value="NZ_CP011412.1"/>
</dbReference>
<dbReference type="CDD" id="cd01317">
    <property type="entry name" value="DHOase_IIa"/>
    <property type="match status" value="1"/>
</dbReference>
<keyword evidence="3" id="KW-0378">Hydrolase</keyword>
<accession>A0A0F7K0V5</accession>
<dbReference type="Gene3D" id="3.20.20.140">
    <property type="entry name" value="Metal-dependent hydrolases"/>
    <property type="match status" value="1"/>
</dbReference>
<protein>
    <submittedName>
        <fullName evidence="3">Dihydroorotase</fullName>
        <ecNumber evidence="3">3.5.2.3</ecNumber>
    </submittedName>
</protein>
<dbReference type="Gene3D" id="2.30.40.10">
    <property type="entry name" value="Urease, subunit C, domain 1"/>
    <property type="match status" value="1"/>
</dbReference>